<dbReference type="AlphaFoldDB" id="A0A7S4FR20"/>
<evidence type="ECO:0000256" key="1">
    <source>
        <dbReference type="SAM" id="MobiDB-lite"/>
    </source>
</evidence>
<gene>
    <name evidence="2" type="ORF">EGYM00163_LOCUS19108</name>
</gene>
<feature type="compositionally biased region" description="Pro residues" evidence="1">
    <location>
        <begin position="147"/>
        <end position="157"/>
    </location>
</feature>
<feature type="region of interest" description="Disordered" evidence="1">
    <location>
        <begin position="140"/>
        <end position="183"/>
    </location>
</feature>
<reference evidence="2" key="1">
    <citation type="submission" date="2021-01" db="EMBL/GenBank/DDBJ databases">
        <authorList>
            <person name="Corre E."/>
            <person name="Pelletier E."/>
            <person name="Niang G."/>
            <person name="Scheremetjew M."/>
            <person name="Finn R."/>
            <person name="Kale V."/>
            <person name="Holt S."/>
            <person name="Cochrane G."/>
            <person name="Meng A."/>
            <person name="Brown T."/>
            <person name="Cohen L."/>
        </authorList>
    </citation>
    <scope>NUCLEOTIDE SEQUENCE</scope>
    <source>
        <strain evidence="2">CCMP1594</strain>
    </source>
</reference>
<feature type="region of interest" description="Disordered" evidence="1">
    <location>
        <begin position="200"/>
        <end position="227"/>
    </location>
</feature>
<sequence length="257" mass="28619">MSDIIALPLKPFPVPHTFYEEFWNSEHVFVYEMFPSTPLKDRNHIVQQRWALQQKVAKAMADKRCSVAGLLPLKTQVKASCQEAHRLRAGKHFSPVDHLVRDCALERAKRARVRPLPSPTSDAHWITVCTSLLNSISNKEVSFSKDPPSPRPTPCTPSTPRKTTITDFFTSTPSSTSSSASSLYPRQGHKVTVLTDFFSPSSQRSLPSPTNSSPSQPSTPVQQHTPLDFSSPALSATTLWCLLFCHPQLQMCTACLF</sequence>
<evidence type="ECO:0000313" key="2">
    <source>
        <dbReference type="EMBL" id="CAE0807979.1"/>
    </source>
</evidence>
<dbReference type="EMBL" id="HBJA01053911">
    <property type="protein sequence ID" value="CAE0807979.1"/>
    <property type="molecule type" value="Transcribed_RNA"/>
</dbReference>
<feature type="compositionally biased region" description="Low complexity" evidence="1">
    <location>
        <begin position="205"/>
        <end position="226"/>
    </location>
</feature>
<protein>
    <submittedName>
        <fullName evidence="2">Uncharacterized protein</fullName>
    </submittedName>
</protein>
<feature type="compositionally biased region" description="Low complexity" evidence="1">
    <location>
        <begin position="158"/>
        <end position="182"/>
    </location>
</feature>
<name>A0A7S4FR20_9EUGL</name>
<organism evidence="2">
    <name type="scientific">Eutreptiella gymnastica</name>
    <dbReference type="NCBI Taxonomy" id="73025"/>
    <lineage>
        <taxon>Eukaryota</taxon>
        <taxon>Discoba</taxon>
        <taxon>Euglenozoa</taxon>
        <taxon>Euglenida</taxon>
        <taxon>Spirocuta</taxon>
        <taxon>Euglenophyceae</taxon>
        <taxon>Eutreptiales</taxon>
        <taxon>Eutreptiaceae</taxon>
        <taxon>Eutreptiella</taxon>
    </lineage>
</organism>
<proteinExistence type="predicted"/>
<accession>A0A7S4FR20</accession>